<dbReference type="AlphaFoldDB" id="A0A7D4CPL8"/>
<organism evidence="1 2">
    <name type="scientific">Tenuifilum thalassicum</name>
    <dbReference type="NCBI Taxonomy" id="2590900"/>
    <lineage>
        <taxon>Bacteria</taxon>
        <taxon>Pseudomonadati</taxon>
        <taxon>Bacteroidota</taxon>
        <taxon>Bacteroidia</taxon>
        <taxon>Bacteroidales</taxon>
        <taxon>Tenuifilaceae</taxon>
        <taxon>Tenuifilum</taxon>
    </lineage>
</organism>
<gene>
    <name evidence="1" type="ORF">FHG85_00695</name>
</gene>
<keyword evidence="2" id="KW-1185">Reference proteome</keyword>
<sequence>MAGLKKETIKFLQTLSENNNRDWFNANKTLFEDAKSDFELFVFNLIAGISEFDKSIGALEPRDCIFRIYRDVRFSQNKNPYKENFGAFIAPDGRKSRHCGYYIHIQPGGSFASGGLYMAPGAVMKLVRTAMVENREEFLGIINNSKFKSTFSFDGIEILKRTPAGFKFDDELDFYLRLKHITPSRVLADNELTLSNFSDEVLSTFETLSPLIKFLNQTIQ</sequence>
<dbReference type="EMBL" id="CP041345">
    <property type="protein sequence ID" value="QKG78845.1"/>
    <property type="molecule type" value="Genomic_DNA"/>
</dbReference>
<evidence type="ECO:0000313" key="1">
    <source>
        <dbReference type="EMBL" id="QKG78845.1"/>
    </source>
</evidence>
<dbReference type="InterPro" id="IPR015996">
    <property type="entry name" value="UCP028451"/>
</dbReference>
<dbReference type="KEGG" id="ttz:FHG85_00695"/>
<dbReference type="Proteomes" id="UP000500961">
    <property type="component" value="Chromosome"/>
</dbReference>
<dbReference type="RefSeq" id="WP_173072360.1">
    <property type="nucleotide sequence ID" value="NZ_CP041345.1"/>
</dbReference>
<protein>
    <submittedName>
        <fullName evidence="1">DUF2461 domain-containing protein</fullName>
    </submittedName>
</protein>
<dbReference type="PANTHER" id="PTHR36452">
    <property type="entry name" value="CHROMOSOME 12, WHOLE GENOME SHOTGUN SEQUENCE"/>
    <property type="match status" value="1"/>
</dbReference>
<reference evidence="1 2" key="1">
    <citation type="submission" date="2019-07" db="EMBL/GenBank/DDBJ databases">
        <title>Thalassofilum flectens gen. nov., sp. nov., a novel moderate thermophilic anaerobe from a shallow sea hot spring in Kunashir Island (Russia), representing a new family in the order Bacteroidales, and proposal of Thalassofilacea fam. nov.</title>
        <authorList>
            <person name="Kochetkova T.V."/>
            <person name="Podosokorskaya O.A."/>
            <person name="Novikov A."/>
            <person name="Elcheninov A.G."/>
            <person name="Toshchakov S.V."/>
            <person name="Kublanov I.V."/>
        </authorList>
    </citation>
    <scope>NUCLEOTIDE SEQUENCE [LARGE SCALE GENOMIC DNA]</scope>
    <source>
        <strain evidence="1 2">38-H</strain>
    </source>
</reference>
<dbReference type="Pfam" id="PF09365">
    <property type="entry name" value="DUF2461"/>
    <property type="match status" value="1"/>
</dbReference>
<name>A0A7D4CPL8_9BACT</name>
<dbReference type="PIRSF" id="PIRSF028451">
    <property type="entry name" value="UCP028451"/>
    <property type="match status" value="1"/>
</dbReference>
<accession>A0A7D4CPL8</accession>
<dbReference type="NCBIfam" id="TIGR02453">
    <property type="entry name" value="TIGR02453 family protein"/>
    <property type="match status" value="1"/>
</dbReference>
<dbReference type="InterPro" id="IPR012808">
    <property type="entry name" value="CHP02453"/>
</dbReference>
<dbReference type="PANTHER" id="PTHR36452:SF1">
    <property type="entry name" value="DUF2461 DOMAIN-CONTAINING PROTEIN"/>
    <property type="match status" value="1"/>
</dbReference>
<proteinExistence type="predicted"/>
<evidence type="ECO:0000313" key="2">
    <source>
        <dbReference type="Proteomes" id="UP000500961"/>
    </source>
</evidence>